<protein>
    <recommendedName>
        <fullName evidence="4">DUF3784 domain-containing protein</fullName>
    </recommendedName>
</protein>
<evidence type="ECO:0000313" key="3">
    <source>
        <dbReference type="Proteomes" id="UP000075374"/>
    </source>
</evidence>
<gene>
    <name evidence="2" type="ORF">CLCOL_08300</name>
</gene>
<feature type="transmembrane region" description="Helical" evidence="1">
    <location>
        <begin position="6"/>
        <end position="22"/>
    </location>
</feature>
<keyword evidence="3" id="KW-1185">Reference proteome</keyword>
<dbReference type="AlphaFoldDB" id="A0A151APN3"/>
<keyword evidence="1" id="KW-0812">Transmembrane</keyword>
<sequence>MRMAEIVFSCIGILFLMFGYVIRDIQLISDYSEDKGDNKNKLLIWIGKYYFLIGILFLIAALLTYIMPLDYIKWIGYVVLLFMILVEMTLGREKYIKNNGCRR</sequence>
<feature type="transmembrane region" description="Helical" evidence="1">
    <location>
        <begin position="71"/>
        <end position="90"/>
    </location>
</feature>
<comment type="caution">
    <text evidence="2">The sequence shown here is derived from an EMBL/GenBank/DDBJ whole genome shotgun (WGS) entry which is preliminary data.</text>
</comment>
<keyword evidence="1" id="KW-0472">Membrane</keyword>
<feature type="transmembrane region" description="Helical" evidence="1">
    <location>
        <begin position="42"/>
        <end position="65"/>
    </location>
</feature>
<dbReference type="EMBL" id="LTBB01000003">
    <property type="protein sequence ID" value="KYH29599.1"/>
    <property type="molecule type" value="Genomic_DNA"/>
</dbReference>
<dbReference type="Proteomes" id="UP000075374">
    <property type="component" value="Unassembled WGS sequence"/>
</dbReference>
<accession>A0A151APN3</accession>
<evidence type="ECO:0008006" key="4">
    <source>
        <dbReference type="Google" id="ProtNLM"/>
    </source>
</evidence>
<name>A0A151APN3_9CLOT</name>
<evidence type="ECO:0000313" key="2">
    <source>
        <dbReference type="EMBL" id="KYH29599.1"/>
    </source>
</evidence>
<reference evidence="2 3" key="1">
    <citation type="submission" date="2016-02" db="EMBL/GenBank/DDBJ databases">
        <title>Genome sequence of Clostridium colicanis DSM 13634.</title>
        <authorList>
            <person name="Poehlein A."/>
            <person name="Daniel R."/>
        </authorList>
    </citation>
    <scope>NUCLEOTIDE SEQUENCE [LARGE SCALE GENOMIC DNA]</scope>
    <source>
        <strain evidence="2 3">DSM 13634</strain>
    </source>
</reference>
<proteinExistence type="predicted"/>
<organism evidence="2 3">
    <name type="scientific">Clostridium colicanis DSM 13634</name>
    <dbReference type="NCBI Taxonomy" id="1121305"/>
    <lineage>
        <taxon>Bacteria</taxon>
        <taxon>Bacillati</taxon>
        <taxon>Bacillota</taxon>
        <taxon>Clostridia</taxon>
        <taxon>Eubacteriales</taxon>
        <taxon>Clostridiaceae</taxon>
        <taxon>Clostridium</taxon>
    </lineage>
</organism>
<dbReference type="PATRIC" id="fig|1121305.3.peg.844"/>
<dbReference type="RefSeq" id="WP_061857733.1">
    <property type="nucleotide sequence ID" value="NZ_LTBB01000003.1"/>
</dbReference>
<evidence type="ECO:0000256" key="1">
    <source>
        <dbReference type="SAM" id="Phobius"/>
    </source>
</evidence>
<keyword evidence="1" id="KW-1133">Transmembrane helix</keyword>